<comment type="caution">
    <text evidence="5">The sequence shown here is derived from an EMBL/GenBank/DDBJ whole genome shotgun (WGS) entry which is preliminary data.</text>
</comment>
<dbReference type="InterPro" id="IPR009205">
    <property type="entry name" value="FlaC_arc"/>
</dbReference>
<feature type="compositionally biased region" description="Acidic residues" evidence="3">
    <location>
        <begin position="316"/>
        <end position="351"/>
    </location>
</feature>
<keyword evidence="2" id="KW-0974">Archaeal flagellum</keyword>
<dbReference type="GO" id="GO:0097589">
    <property type="term" value="C:archaeal-type flagellum"/>
    <property type="evidence" value="ECO:0007669"/>
    <property type="project" value="UniProtKB-SubCell"/>
</dbReference>
<feature type="region of interest" description="Disordered" evidence="3">
    <location>
        <begin position="173"/>
        <end position="204"/>
    </location>
</feature>
<feature type="compositionally biased region" description="Acidic residues" evidence="3">
    <location>
        <begin position="232"/>
        <end position="249"/>
    </location>
</feature>
<feature type="region of interest" description="Disordered" evidence="3">
    <location>
        <begin position="494"/>
        <end position="513"/>
    </location>
</feature>
<dbReference type="AlphaFoldDB" id="J3EYB2"/>
<organism evidence="5 6">
    <name type="scientific">Halogranum salarium B-1</name>
    <dbReference type="NCBI Taxonomy" id="1210908"/>
    <lineage>
        <taxon>Archaea</taxon>
        <taxon>Methanobacteriati</taxon>
        <taxon>Methanobacteriota</taxon>
        <taxon>Stenosarchaea group</taxon>
        <taxon>Halobacteria</taxon>
        <taxon>Halobacteriales</taxon>
        <taxon>Haloferacaceae</taxon>
    </lineage>
</organism>
<dbReference type="eggNOG" id="arCOG02963">
    <property type="taxonomic scope" value="Archaea"/>
</dbReference>
<reference evidence="5 6" key="1">
    <citation type="journal article" date="2012" name="J. Bacteriol.">
        <title>Draft Genome Sequence of the Extremely Halophilic Archaeon Halogranum salarium B-1T.</title>
        <authorList>
            <person name="Kim K.K."/>
            <person name="Lee K.C."/>
            <person name="Lee J.S."/>
        </authorList>
    </citation>
    <scope>NUCLEOTIDE SEQUENCE [LARGE SCALE GENOMIC DNA]</scope>
    <source>
        <strain evidence="5 6">B-1</strain>
    </source>
</reference>
<feature type="domain" description="Archaeal flagella protein FlaD/E" evidence="4">
    <location>
        <begin position="377"/>
        <end position="470"/>
    </location>
</feature>
<dbReference type="PANTHER" id="PTHR40698">
    <property type="entry name" value="FLAGELLA-RELATED PROTEIN E-RELATED-RELATED"/>
    <property type="match status" value="1"/>
</dbReference>
<evidence type="ECO:0000259" key="4">
    <source>
        <dbReference type="Pfam" id="PF04659"/>
    </source>
</evidence>
<feature type="compositionally biased region" description="Acidic residues" evidence="3">
    <location>
        <begin position="192"/>
        <end position="202"/>
    </location>
</feature>
<dbReference type="PATRIC" id="fig|1210908.3.peg.850"/>
<dbReference type="RefSeq" id="WP_009366009.1">
    <property type="nucleotide sequence ID" value="NZ_ALJD01000003.1"/>
</dbReference>
<dbReference type="EMBL" id="ALJD01000003">
    <property type="protein sequence ID" value="EJN60292.1"/>
    <property type="molecule type" value="Genomic_DNA"/>
</dbReference>
<dbReference type="Pfam" id="PF04659">
    <property type="entry name" value="Arch_fla_DE"/>
    <property type="match status" value="1"/>
</dbReference>
<dbReference type="InterPro" id="IPR052494">
    <property type="entry name" value="Flagella_assembly_related"/>
</dbReference>
<feature type="region of interest" description="Disordered" evidence="3">
    <location>
        <begin position="64"/>
        <end position="112"/>
    </location>
</feature>
<dbReference type="Pfam" id="PF05377">
    <property type="entry name" value="FlaC_arch"/>
    <property type="match status" value="1"/>
</dbReference>
<dbReference type="OrthoDB" id="308199at2157"/>
<dbReference type="Proteomes" id="UP000007813">
    <property type="component" value="Unassembled WGS sequence"/>
</dbReference>
<feature type="region of interest" description="Disordered" evidence="3">
    <location>
        <begin position="232"/>
        <end position="368"/>
    </location>
</feature>
<evidence type="ECO:0000313" key="6">
    <source>
        <dbReference type="Proteomes" id="UP000007813"/>
    </source>
</evidence>
<evidence type="ECO:0000256" key="1">
    <source>
        <dbReference type="ARBA" id="ARBA00004618"/>
    </source>
</evidence>
<evidence type="ECO:0000256" key="2">
    <source>
        <dbReference type="ARBA" id="ARBA00022440"/>
    </source>
</evidence>
<feature type="compositionally biased region" description="Acidic residues" evidence="3">
    <location>
        <begin position="297"/>
        <end position="307"/>
    </location>
</feature>
<feature type="compositionally biased region" description="Acidic residues" evidence="3">
    <location>
        <begin position="266"/>
        <end position="287"/>
    </location>
</feature>
<accession>J3EYB2</accession>
<feature type="compositionally biased region" description="Acidic residues" evidence="3">
    <location>
        <begin position="74"/>
        <end position="110"/>
    </location>
</feature>
<name>J3EYB2_9EURY</name>
<evidence type="ECO:0000256" key="3">
    <source>
        <dbReference type="SAM" id="MobiDB-lite"/>
    </source>
</evidence>
<feature type="compositionally biased region" description="Basic and acidic residues" evidence="3">
    <location>
        <begin position="496"/>
        <end position="513"/>
    </location>
</feature>
<dbReference type="GO" id="GO:0097588">
    <property type="term" value="P:archaeal or bacterial-type flagellum-dependent cell motility"/>
    <property type="evidence" value="ECO:0007669"/>
    <property type="project" value="InterPro"/>
</dbReference>
<proteinExistence type="predicted"/>
<protein>
    <recommendedName>
        <fullName evidence="4">Archaeal flagella protein FlaD/E domain-containing protein</fullName>
    </recommendedName>
</protein>
<gene>
    <name evidence="5" type="ORF">HSB1_08950</name>
</gene>
<dbReference type="eggNOG" id="arCOG02964">
    <property type="taxonomic scope" value="Archaea"/>
</dbReference>
<evidence type="ECO:0000313" key="5">
    <source>
        <dbReference type="EMBL" id="EJN60292.1"/>
    </source>
</evidence>
<sequence length="513" mass="54939">MDVLAPHQTLSMAFGGWGELTLVVAWWQLESIPANVGISSALLLSVGLVGSAILDRFFGDDEASDESESLMGEDSLDGGDGFDDFDDVDGMDGWDDPFGDGGDEGGESTDELDHRLSELEDEVARLSSTVNTVRSENTEISGTVDDIGENVRKLLDIYEMVTRGINPFVDDVQPGGSGGFDEGSLGLFDDSGGGDEEDDLDDSVTSADAEGFFDEELLDDSDDEFDGDDVFADDGDELDETEVTEEMETEITNGGKSFSELKDEYESGEAEWADDDFGFDGDEEADAEASAGIDAEAMPEVDDEDGLFGETLGDTDVAESTDESTTDFGSLEEVEMDTESDPTPDAADEGGFEFGNTAESTEADGDEASGLDEAADAKPYLTALPDSYVGDLLVIEWMEYLVEDADVADAARAIRYYERIDWVASDVARTLEQYLVGFGRASIAEGDRSGSMELSRSHHVRSLDYVQALSGDPHGGVSRPLDALGRTGLSGFTGRDAARDDRRLRHDGGEDGL</sequence>
<dbReference type="InterPro" id="IPR006752">
    <property type="entry name" value="Arch_fla_DE"/>
</dbReference>
<comment type="subcellular location">
    <subcellularLocation>
        <location evidence="1">Archaeal flagellum</location>
    </subcellularLocation>
</comment>
<dbReference type="PANTHER" id="PTHR40698:SF1">
    <property type="entry name" value="FLAGELLA-RELATED PROTEIN D-RELATED"/>
    <property type="match status" value="1"/>
</dbReference>